<organism evidence="3">
    <name type="scientific">Chaetomium thermophilum (strain DSM 1495 / CBS 144.50 / IMI 039719)</name>
    <name type="common">Thermochaetoides thermophila</name>
    <dbReference type="NCBI Taxonomy" id="759272"/>
    <lineage>
        <taxon>Eukaryota</taxon>
        <taxon>Fungi</taxon>
        <taxon>Dikarya</taxon>
        <taxon>Ascomycota</taxon>
        <taxon>Pezizomycotina</taxon>
        <taxon>Sordariomycetes</taxon>
        <taxon>Sordariomycetidae</taxon>
        <taxon>Sordariales</taxon>
        <taxon>Chaetomiaceae</taxon>
        <taxon>Thermochaetoides</taxon>
    </lineage>
</organism>
<evidence type="ECO:0000313" key="3">
    <source>
        <dbReference type="Proteomes" id="UP000008066"/>
    </source>
</evidence>
<accession>G0SI11</accession>
<feature type="compositionally biased region" description="Acidic residues" evidence="1">
    <location>
        <begin position="111"/>
        <end position="128"/>
    </location>
</feature>
<dbReference type="AlphaFoldDB" id="G0SI11"/>
<dbReference type="RefSeq" id="XP_006697663.1">
    <property type="nucleotide sequence ID" value="XM_006697600.1"/>
</dbReference>
<feature type="region of interest" description="Disordered" evidence="1">
    <location>
        <begin position="102"/>
        <end position="146"/>
    </location>
</feature>
<dbReference type="HOGENOM" id="CLU_1777219_0_0_1"/>
<proteinExistence type="predicted"/>
<reference evidence="2 3" key="1">
    <citation type="journal article" date="2011" name="Cell">
        <title>Insight into structure and assembly of the nuclear pore complex by utilizing the genome of a eukaryotic thermophile.</title>
        <authorList>
            <person name="Amlacher S."/>
            <person name="Sarges P."/>
            <person name="Flemming D."/>
            <person name="van Noort V."/>
            <person name="Kunze R."/>
            <person name="Devos D.P."/>
            <person name="Arumugam M."/>
            <person name="Bork P."/>
            <person name="Hurt E."/>
        </authorList>
    </citation>
    <scope>NUCLEOTIDE SEQUENCE [LARGE SCALE GENOMIC DNA]</scope>
    <source>
        <strain evidence="3">DSM 1495 / CBS 144.50 / IMI 039719</strain>
    </source>
</reference>
<keyword evidence="3" id="KW-1185">Reference proteome</keyword>
<dbReference type="GeneID" id="18261447"/>
<evidence type="ECO:0000256" key="1">
    <source>
        <dbReference type="SAM" id="MobiDB-lite"/>
    </source>
</evidence>
<protein>
    <submittedName>
        <fullName evidence="2">Uncharacterized protein</fullName>
    </submittedName>
</protein>
<sequence length="146" mass="16998">MEKAAQIPNIHLDQAAVIFLALTEIKSVSDRAQERRVHWRTYREQPRLSKREREAINEEKIKSNLLNWALESLGVPSQSREETYVQVMEMGPGFAGESGAQFFKSEGKEGEDYEWEFEEEYSEDEEDYEGARTMKTMTLRSESNKP</sequence>
<evidence type="ECO:0000313" key="2">
    <source>
        <dbReference type="EMBL" id="EGS17081.1"/>
    </source>
</evidence>
<dbReference type="Proteomes" id="UP000008066">
    <property type="component" value="Unassembled WGS sequence"/>
</dbReference>
<feature type="compositionally biased region" description="Polar residues" evidence="1">
    <location>
        <begin position="135"/>
        <end position="146"/>
    </location>
</feature>
<dbReference type="EMBL" id="GL988048">
    <property type="protein sequence ID" value="EGS17081.1"/>
    <property type="molecule type" value="Genomic_DNA"/>
</dbReference>
<name>G0SI11_CHATD</name>
<gene>
    <name evidence="2" type="ORF">CTHT_0074090</name>
</gene>
<dbReference type="KEGG" id="cthr:CTHT_0074090"/>